<dbReference type="PIRSF" id="PIRSF004810">
    <property type="entry name" value="ChrA"/>
    <property type="match status" value="1"/>
</dbReference>
<dbReference type="GO" id="GO:0005886">
    <property type="term" value="C:plasma membrane"/>
    <property type="evidence" value="ECO:0007669"/>
    <property type="project" value="UniProtKB-SubCell"/>
</dbReference>
<feature type="transmembrane region" description="Helical" evidence="7">
    <location>
        <begin position="259"/>
        <end position="278"/>
    </location>
</feature>
<evidence type="ECO:0000256" key="5">
    <source>
        <dbReference type="ARBA" id="ARBA00022989"/>
    </source>
</evidence>
<feature type="transmembrane region" description="Helical" evidence="7">
    <location>
        <begin position="340"/>
        <end position="362"/>
    </location>
</feature>
<gene>
    <name evidence="8" type="ORF">GCM10011379_55000</name>
</gene>
<evidence type="ECO:0000313" key="8">
    <source>
        <dbReference type="EMBL" id="GGH81906.1"/>
    </source>
</evidence>
<feature type="transmembrane region" description="Helical" evidence="7">
    <location>
        <begin position="142"/>
        <end position="162"/>
    </location>
</feature>
<dbReference type="AlphaFoldDB" id="A0A917J473"/>
<comment type="subcellular location">
    <subcellularLocation>
        <location evidence="1">Cell membrane</location>
        <topology evidence="1">Multi-pass membrane protein</topology>
    </subcellularLocation>
</comment>
<proteinExistence type="inferred from homology"/>
<dbReference type="EMBL" id="BMIB01000006">
    <property type="protein sequence ID" value="GGH81906.1"/>
    <property type="molecule type" value="Genomic_DNA"/>
</dbReference>
<feature type="transmembrane region" description="Helical" evidence="7">
    <location>
        <begin position="222"/>
        <end position="239"/>
    </location>
</feature>
<evidence type="ECO:0000256" key="6">
    <source>
        <dbReference type="ARBA" id="ARBA00023136"/>
    </source>
</evidence>
<protein>
    <submittedName>
        <fullName evidence="8">Chromate transporter</fullName>
    </submittedName>
</protein>
<sequence>MYTNRPAYLGGTFLFCYFENQLIILHGETLVLIRHIPFLKAVLLHSLTAFGGPQGHFSMMLTTFVRQRKDVTEQELIEYNAFCSLLPGASSTQTLTLIGYKRGGIPLAVLTLVTWLLPACSLMGALSFLLGYLDGASFNAQIFQFIQPLAVGFISFSAFRLFRLSVNNTITRVIMSVASLLVYFLFKSPWIFPGIIIAAGIATNFSDKRIPQQGVPPKKIKWGNILIFLSLFMLAGFLSETARKKEWPNRGVYNLFENFYRFGSLVFGGGDVLMTMMYEQYVIRPNTVQAEKNNPRALRMTQKEFLTGSGIVRAMPGPVFSIGSYTGGMLLRKKGPAMQVLGCVIGTVALFLPSALLVLFFFPVWNNLKKYAVIYRSLEGINAAAVGIMTGATFFLMKNISLDVTDGVTAHVINPLVIAGTFLLLVYGRVRPPFIVLGCLILGWLV</sequence>
<comment type="similarity">
    <text evidence="2">Belongs to the chromate ion transporter (CHR) (TC 2.A.51) family.</text>
</comment>
<evidence type="ECO:0000256" key="7">
    <source>
        <dbReference type="SAM" id="Phobius"/>
    </source>
</evidence>
<keyword evidence="3" id="KW-1003">Cell membrane</keyword>
<keyword evidence="4 7" id="KW-0812">Transmembrane</keyword>
<evidence type="ECO:0000256" key="3">
    <source>
        <dbReference type="ARBA" id="ARBA00022475"/>
    </source>
</evidence>
<dbReference type="GO" id="GO:0015109">
    <property type="term" value="F:chromate transmembrane transporter activity"/>
    <property type="evidence" value="ECO:0007669"/>
    <property type="project" value="InterPro"/>
</dbReference>
<evidence type="ECO:0000256" key="1">
    <source>
        <dbReference type="ARBA" id="ARBA00004651"/>
    </source>
</evidence>
<evidence type="ECO:0000313" key="9">
    <source>
        <dbReference type="Proteomes" id="UP000627292"/>
    </source>
</evidence>
<dbReference type="PANTHER" id="PTHR33567">
    <property type="entry name" value="CHROMATE ION TRANSPORTER (EUROFUNG)"/>
    <property type="match status" value="1"/>
</dbReference>
<organism evidence="8 9">
    <name type="scientific">Filimonas zeae</name>
    <dbReference type="NCBI Taxonomy" id="1737353"/>
    <lineage>
        <taxon>Bacteria</taxon>
        <taxon>Pseudomonadati</taxon>
        <taxon>Bacteroidota</taxon>
        <taxon>Chitinophagia</taxon>
        <taxon>Chitinophagales</taxon>
        <taxon>Chitinophagaceae</taxon>
        <taxon>Filimonas</taxon>
    </lineage>
</organism>
<reference evidence="8" key="2">
    <citation type="submission" date="2020-09" db="EMBL/GenBank/DDBJ databases">
        <authorList>
            <person name="Sun Q."/>
            <person name="Zhou Y."/>
        </authorList>
    </citation>
    <scope>NUCLEOTIDE SEQUENCE</scope>
    <source>
        <strain evidence="8">CGMCC 1.15290</strain>
    </source>
</reference>
<feature type="transmembrane region" description="Helical" evidence="7">
    <location>
        <begin position="374"/>
        <end position="396"/>
    </location>
</feature>
<keyword evidence="6 7" id="KW-0472">Membrane</keyword>
<name>A0A917J473_9BACT</name>
<keyword evidence="9" id="KW-1185">Reference proteome</keyword>
<reference evidence="8" key="1">
    <citation type="journal article" date="2014" name="Int. J. Syst. Evol. Microbiol.">
        <title>Complete genome sequence of Corynebacterium casei LMG S-19264T (=DSM 44701T), isolated from a smear-ripened cheese.</title>
        <authorList>
            <consortium name="US DOE Joint Genome Institute (JGI-PGF)"/>
            <person name="Walter F."/>
            <person name="Albersmeier A."/>
            <person name="Kalinowski J."/>
            <person name="Ruckert C."/>
        </authorList>
    </citation>
    <scope>NUCLEOTIDE SEQUENCE</scope>
    <source>
        <strain evidence="8">CGMCC 1.15290</strain>
    </source>
</reference>
<dbReference type="InterPro" id="IPR003370">
    <property type="entry name" value="Chromate_transpt"/>
</dbReference>
<dbReference type="PANTHER" id="PTHR33567:SF3">
    <property type="entry name" value="CHROMATE ION TRANSPORTER (EUROFUNG)"/>
    <property type="match status" value="1"/>
</dbReference>
<comment type="caution">
    <text evidence="8">The sequence shown here is derived from an EMBL/GenBank/DDBJ whole genome shotgun (WGS) entry which is preliminary data.</text>
</comment>
<evidence type="ECO:0000256" key="4">
    <source>
        <dbReference type="ARBA" id="ARBA00022692"/>
    </source>
</evidence>
<dbReference type="Proteomes" id="UP000627292">
    <property type="component" value="Unassembled WGS sequence"/>
</dbReference>
<keyword evidence="5 7" id="KW-1133">Transmembrane helix</keyword>
<evidence type="ECO:0000256" key="2">
    <source>
        <dbReference type="ARBA" id="ARBA00005262"/>
    </source>
</evidence>
<feature type="transmembrane region" description="Helical" evidence="7">
    <location>
        <begin position="408"/>
        <end position="427"/>
    </location>
</feature>
<feature type="transmembrane region" description="Helical" evidence="7">
    <location>
        <begin position="107"/>
        <end position="130"/>
    </location>
</feature>
<dbReference type="InterPro" id="IPR014047">
    <property type="entry name" value="Chr_Tranpt_l_chain"/>
</dbReference>
<dbReference type="Pfam" id="PF02417">
    <property type="entry name" value="Chromate_transp"/>
    <property type="match status" value="2"/>
</dbReference>
<accession>A0A917J473</accession>